<accession>A0A3V2Y5F0</accession>
<dbReference type="EMBL" id="AALGZK010000008">
    <property type="protein sequence ID" value="ECZ5438619.1"/>
    <property type="molecule type" value="Genomic_DNA"/>
</dbReference>
<gene>
    <name evidence="2" type="ORF">AHQ57_15940</name>
    <name evidence="1" type="ORF">DQ066_11405</name>
</gene>
<evidence type="ECO:0000313" key="2">
    <source>
        <dbReference type="EMBL" id="ECZ5438619.1"/>
    </source>
</evidence>
<name>A0A3V2Y5F0_SALNE</name>
<dbReference type="EMBL" id="AAHKGI010000004">
    <property type="protein sequence ID" value="EBX1171952.1"/>
    <property type="molecule type" value="Genomic_DNA"/>
</dbReference>
<proteinExistence type="predicted"/>
<reference evidence="1" key="1">
    <citation type="submission" date="2018-06" db="EMBL/GenBank/DDBJ databases">
        <authorList>
            <person name="Ashton P.M."/>
            <person name="Dallman T."/>
            <person name="Nair S."/>
            <person name="De Pinna E."/>
            <person name="Peters T."/>
            <person name="Grant K."/>
        </authorList>
    </citation>
    <scope>NUCLEOTIDE SEQUENCE</scope>
    <source>
        <strain evidence="1">250711</strain>
    </source>
</reference>
<comment type="caution">
    <text evidence="1">The sequence shown here is derived from an EMBL/GenBank/DDBJ whole genome shotgun (WGS) entry which is preliminary data.</text>
</comment>
<dbReference type="AlphaFoldDB" id="A0A3V2Y5F0"/>
<protein>
    <recommendedName>
        <fullName evidence="3">Conjugal transfer protein TraE</fullName>
    </recommendedName>
</protein>
<evidence type="ECO:0000313" key="1">
    <source>
        <dbReference type="EMBL" id="EBX1171952.1"/>
    </source>
</evidence>
<dbReference type="RefSeq" id="WP_057515046.1">
    <property type="nucleotide sequence ID" value="NZ_MYAT01000012.1"/>
</dbReference>
<reference evidence="2" key="2">
    <citation type="submission" date="2018-07" db="EMBL/GenBank/DDBJ databases">
        <authorList>
            <consortium name="GenomeTrakr network: Whole genome sequencing for foodborne pathogen traceback"/>
        </authorList>
    </citation>
    <scope>NUCLEOTIDE SEQUENCE</scope>
    <source>
        <strain evidence="2">FDA00000095</strain>
    </source>
</reference>
<evidence type="ECO:0008006" key="3">
    <source>
        <dbReference type="Google" id="ProtNLM"/>
    </source>
</evidence>
<sequence length="301" mass="33809">MNATYTALITLLRSGEIHPEQQDNTPASGNQFSVRIRPESRVFLDMCAGRLGISRAALFGLCIDGIVAEARDSVADRATSLYERFCLLMEAHGLNVVEQAQLLAPWGIRASVLASQDRTLDLLSKPLLQQLATWFDVDVNWLLGNSAYPVDMADGLRDWVMQTPSLLCRLQSLLSEDPIELIFFWQHGRNPVCNVGLCLRYRPVISGEPVTLLRIYQPLNWRDEQVRQACKHLLSVTSITASGHRKEKVDKYPPVRARFFTFSARQMQALDNGEIIPAMIFDKPQGEYPGIPHEEGVSSSR</sequence>
<organism evidence="1">
    <name type="scientific">Salmonella newport</name>
    <dbReference type="NCBI Taxonomy" id="108619"/>
    <lineage>
        <taxon>Bacteria</taxon>
        <taxon>Pseudomonadati</taxon>
        <taxon>Pseudomonadota</taxon>
        <taxon>Gammaproteobacteria</taxon>
        <taxon>Enterobacterales</taxon>
        <taxon>Enterobacteriaceae</taxon>
        <taxon>Salmonella</taxon>
    </lineage>
</organism>